<keyword evidence="1" id="KW-1133">Transmembrane helix</keyword>
<feature type="transmembrane region" description="Helical" evidence="1">
    <location>
        <begin position="12"/>
        <end position="35"/>
    </location>
</feature>
<reference evidence="2" key="1">
    <citation type="submission" date="2023-05" db="EMBL/GenBank/DDBJ databases">
        <authorList>
            <person name="Stuckert A."/>
        </authorList>
    </citation>
    <scope>NUCLEOTIDE SEQUENCE</scope>
</reference>
<keyword evidence="1" id="KW-0472">Membrane</keyword>
<protein>
    <submittedName>
        <fullName evidence="2">Uncharacterized protein</fullName>
    </submittedName>
</protein>
<evidence type="ECO:0000256" key="1">
    <source>
        <dbReference type="SAM" id="Phobius"/>
    </source>
</evidence>
<comment type="caution">
    <text evidence="2">The sequence shown here is derived from an EMBL/GenBank/DDBJ whole genome shotgun (WGS) entry which is preliminary data.</text>
</comment>
<sequence length="79" mass="8938">FPVLRCDGCISFLILGFLSSTRYFPLVIWPVSLIFKRTSSPAEVSVTGMRQIRDRLTILKLGHCPRARDAPGTFFIGFF</sequence>
<keyword evidence="3" id="KW-1185">Reference proteome</keyword>
<dbReference type="Proteomes" id="UP001162483">
    <property type="component" value="Unassembled WGS sequence"/>
</dbReference>
<proteinExistence type="predicted"/>
<keyword evidence="1" id="KW-0812">Transmembrane</keyword>
<name>A0ABN9DMD0_9NEOB</name>
<dbReference type="EMBL" id="CATNWA010014487">
    <property type="protein sequence ID" value="CAI9572342.1"/>
    <property type="molecule type" value="Genomic_DNA"/>
</dbReference>
<evidence type="ECO:0000313" key="2">
    <source>
        <dbReference type="EMBL" id="CAI9572342.1"/>
    </source>
</evidence>
<accession>A0ABN9DMD0</accession>
<evidence type="ECO:0000313" key="3">
    <source>
        <dbReference type="Proteomes" id="UP001162483"/>
    </source>
</evidence>
<gene>
    <name evidence="2" type="ORF">SPARVUS_LOCUS7426770</name>
</gene>
<organism evidence="2 3">
    <name type="scientific">Staurois parvus</name>
    <dbReference type="NCBI Taxonomy" id="386267"/>
    <lineage>
        <taxon>Eukaryota</taxon>
        <taxon>Metazoa</taxon>
        <taxon>Chordata</taxon>
        <taxon>Craniata</taxon>
        <taxon>Vertebrata</taxon>
        <taxon>Euteleostomi</taxon>
        <taxon>Amphibia</taxon>
        <taxon>Batrachia</taxon>
        <taxon>Anura</taxon>
        <taxon>Neobatrachia</taxon>
        <taxon>Ranoidea</taxon>
        <taxon>Ranidae</taxon>
        <taxon>Staurois</taxon>
    </lineage>
</organism>
<feature type="non-terminal residue" evidence="2">
    <location>
        <position position="1"/>
    </location>
</feature>